<organism evidence="1">
    <name type="scientific">Cacopsylla melanoneura</name>
    <dbReference type="NCBI Taxonomy" id="428564"/>
    <lineage>
        <taxon>Eukaryota</taxon>
        <taxon>Metazoa</taxon>
        <taxon>Ecdysozoa</taxon>
        <taxon>Arthropoda</taxon>
        <taxon>Hexapoda</taxon>
        <taxon>Insecta</taxon>
        <taxon>Pterygota</taxon>
        <taxon>Neoptera</taxon>
        <taxon>Paraneoptera</taxon>
        <taxon>Hemiptera</taxon>
        <taxon>Sternorrhyncha</taxon>
        <taxon>Psylloidea</taxon>
        <taxon>Psyllidae</taxon>
        <taxon>Psyllinae</taxon>
        <taxon>Cacopsylla</taxon>
    </lineage>
</organism>
<accession>A0A8D9ARU1</accession>
<name>A0A8D9ARU1_9HEMI</name>
<evidence type="ECO:0000313" key="1">
    <source>
        <dbReference type="EMBL" id="CAG6771155.1"/>
    </source>
</evidence>
<proteinExistence type="predicted"/>
<reference evidence="1" key="1">
    <citation type="submission" date="2021-05" db="EMBL/GenBank/DDBJ databases">
        <authorList>
            <person name="Alioto T."/>
            <person name="Alioto T."/>
            <person name="Gomez Garrido J."/>
        </authorList>
    </citation>
    <scope>NUCLEOTIDE SEQUENCE</scope>
</reference>
<sequence length="135" mass="15723">MMKILVFLLKHIGIHFLGTDLTSHQFLIIRIILLVHRFVLYYDIGNLVHAHWLSSRSSSTSLGLNRSCLSIHFFKIIFSDSNIVYIDRDLLVWRPSPTFLGLNRSFLGSNLLKLVFRIRVIASHIQLYSSSFWSF</sequence>
<dbReference type="EMBL" id="HBUF01583969">
    <property type="protein sequence ID" value="CAG6771155.1"/>
    <property type="molecule type" value="Transcribed_RNA"/>
</dbReference>
<dbReference type="AlphaFoldDB" id="A0A8D9ARU1"/>
<protein>
    <submittedName>
        <fullName evidence="1">Uncharacterized protein</fullName>
    </submittedName>
</protein>